<dbReference type="AlphaFoldDB" id="A0A9Q3HYP3"/>
<dbReference type="Proteomes" id="UP000765509">
    <property type="component" value="Unassembled WGS sequence"/>
</dbReference>
<feature type="compositionally biased region" description="Polar residues" evidence="1">
    <location>
        <begin position="75"/>
        <end position="96"/>
    </location>
</feature>
<sequence length="96" mass="10454">MDGVAPSIRGGMKLRISRSFPRLLNHYPHISQGPRSGLGEAEDEGEESVEEEEFEETEVAASLVGSPEASEAPNLAQSNQPLVSQAQQNSSRCWCR</sequence>
<evidence type="ECO:0000313" key="2">
    <source>
        <dbReference type="EMBL" id="MBW0520992.1"/>
    </source>
</evidence>
<reference evidence="2" key="1">
    <citation type="submission" date="2021-03" db="EMBL/GenBank/DDBJ databases">
        <title>Draft genome sequence of rust myrtle Austropuccinia psidii MF-1, a brazilian biotype.</title>
        <authorList>
            <person name="Quecine M.C."/>
            <person name="Pachon D.M.R."/>
            <person name="Bonatelli M.L."/>
            <person name="Correr F.H."/>
            <person name="Franceschini L.M."/>
            <person name="Leite T.F."/>
            <person name="Margarido G.R.A."/>
            <person name="Almeida C.A."/>
            <person name="Ferrarezi J.A."/>
            <person name="Labate C.A."/>
        </authorList>
    </citation>
    <scope>NUCLEOTIDE SEQUENCE</scope>
    <source>
        <strain evidence="2">MF-1</strain>
    </source>
</reference>
<name>A0A9Q3HYP3_9BASI</name>
<evidence type="ECO:0000313" key="3">
    <source>
        <dbReference type="Proteomes" id="UP000765509"/>
    </source>
</evidence>
<protein>
    <submittedName>
        <fullName evidence="2">Uncharacterized protein</fullName>
    </submittedName>
</protein>
<accession>A0A9Q3HYP3</accession>
<proteinExistence type="predicted"/>
<evidence type="ECO:0000256" key="1">
    <source>
        <dbReference type="SAM" id="MobiDB-lite"/>
    </source>
</evidence>
<dbReference type="EMBL" id="AVOT02028500">
    <property type="protein sequence ID" value="MBW0520992.1"/>
    <property type="molecule type" value="Genomic_DNA"/>
</dbReference>
<gene>
    <name evidence="2" type="ORF">O181_060707</name>
</gene>
<feature type="compositionally biased region" description="Acidic residues" evidence="1">
    <location>
        <begin position="40"/>
        <end position="58"/>
    </location>
</feature>
<keyword evidence="3" id="KW-1185">Reference proteome</keyword>
<feature type="region of interest" description="Disordered" evidence="1">
    <location>
        <begin position="25"/>
        <end position="96"/>
    </location>
</feature>
<organism evidence="2 3">
    <name type="scientific">Austropuccinia psidii MF-1</name>
    <dbReference type="NCBI Taxonomy" id="1389203"/>
    <lineage>
        <taxon>Eukaryota</taxon>
        <taxon>Fungi</taxon>
        <taxon>Dikarya</taxon>
        <taxon>Basidiomycota</taxon>
        <taxon>Pucciniomycotina</taxon>
        <taxon>Pucciniomycetes</taxon>
        <taxon>Pucciniales</taxon>
        <taxon>Sphaerophragmiaceae</taxon>
        <taxon>Austropuccinia</taxon>
    </lineage>
</organism>
<comment type="caution">
    <text evidence="2">The sequence shown here is derived from an EMBL/GenBank/DDBJ whole genome shotgun (WGS) entry which is preliminary data.</text>
</comment>